<dbReference type="EMBL" id="HBKQ01049118">
    <property type="protein sequence ID" value="CAE2274343.1"/>
    <property type="molecule type" value="Transcribed_RNA"/>
</dbReference>
<feature type="domain" description="Helicase-associated" evidence="3">
    <location>
        <begin position="510"/>
        <end position="583"/>
    </location>
</feature>
<feature type="region of interest" description="Disordered" evidence="2">
    <location>
        <begin position="170"/>
        <end position="305"/>
    </location>
</feature>
<feature type="domain" description="Helicase-associated" evidence="3">
    <location>
        <begin position="756"/>
        <end position="818"/>
    </location>
</feature>
<dbReference type="InterPro" id="IPR005114">
    <property type="entry name" value="Helicase_assoc"/>
</dbReference>
<protein>
    <recommendedName>
        <fullName evidence="3">Helicase-associated domain-containing protein</fullName>
    </recommendedName>
</protein>
<evidence type="ECO:0000256" key="1">
    <source>
        <dbReference type="SAM" id="Coils"/>
    </source>
</evidence>
<proteinExistence type="predicted"/>
<feature type="compositionally biased region" description="Acidic residues" evidence="2">
    <location>
        <begin position="220"/>
        <end position="242"/>
    </location>
</feature>
<feature type="coiled-coil region" evidence="1">
    <location>
        <begin position="330"/>
        <end position="374"/>
    </location>
</feature>
<dbReference type="AlphaFoldDB" id="A0A7S4N9C8"/>
<evidence type="ECO:0000259" key="3">
    <source>
        <dbReference type="Pfam" id="PF03457"/>
    </source>
</evidence>
<dbReference type="Gene3D" id="6.10.140.530">
    <property type="match status" value="6"/>
</dbReference>
<name>A0A7S4N9C8_9STRA</name>
<dbReference type="PANTHER" id="PTHR33418">
    <property type="entry name" value="HELICASE-ASSOCIATED"/>
    <property type="match status" value="1"/>
</dbReference>
<feature type="domain" description="Helicase-associated" evidence="3">
    <location>
        <begin position="824"/>
        <end position="886"/>
    </location>
</feature>
<feature type="region of interest" description="Disordered" evidence="2">
    <location>
        <begin position="407"/>
        <end position="471"/>
    </location>
</feature>
<dbReference type="PANTHER" id="PTHR33418:SF1">
    <property type="entry name" value="HELICASE-ASSOCIATED DOMAIN-CONTAINING PROTEIN"/>
    <property type="match status" value="1"/>
</dbReference>
<evidence type="ECO:0000313" key="4">
    <source>
        <dbReference type="EMBL" id="CAE2274343.1"/>
    </source>
</evidence>
<accession>A0A7S4N9C8</accession>
<keyword evidence="1" id="KW-0175">Coiled coil</keyword>
<feature type="domain" description="Helicase-associated" evidence="3">
    <location>
        <begin position="673"/>
        <end position="750"/>
    </location>
</feature>
<feature type="domain" description="Helicase-associated" evidence="3">
    <location>
        <begin position="590"/>
        <end position="666"/>
    </location>
</feature>
<organism evidence="4">
    <name type="scientific">Odontella aurita</name>
    <dbReference type="NCBI Taxonomy" id="265563"/>
    <lineage>
        <taxon>Eukaryota</taxon>
        <taxon>Sar</taxon>
        <taxon>Stramenopiles</taxon>
        <taxon>Ochrophyta</taxon>
        <taxon>Bacillariophyta</taxon>
        <taxon>Mediophyceae</taxon>
        <taxon>Biddulphiophycidae</taxon>
        <taxon>Eupodiscales</taxon>
        <taxon>Odontellaceae</taxon>
        <taxon>Odontella</taxon>
    </lineage>
</organism>
<gene>
    <name evidence="4" type="ORF">OAUR00152_LOCUS33937</name>
</gene>
<feature type="compositionally biased region" description="Basic and acidic residues" evidence="2">
    <location>
        <begin position="461"/>
        <end position="471"/>
    </location>
</feature>
<dbReference type="Pfam" id="PF03457">
    <property type="entry name" value="HA"/>
    <property type="match status" value="5"/>
</dbReference>
<reference evidence="4" key="1">
    <citation type="submission" date="2021-01" db="EMBL/GenBank/DDBJ databases">
        <authorList>
            <person name="Corre E."/>
            <person name="Pelletier E."/>
            <person name="Niang G."/>
            <person name="Scheremetjew M."/>
            <person name="Finn R."/>
            <person name="Kale V."/>
            <person name="Holt S."/>
            <person name="Cochrane G."/>
            <person name="Meng A."/>
            <person name="Brown T."/>
            <person name="Cohen L."/>
        </authorList>
    </citation>
    <scope>NUCLEOTIDE SEQUENCE</scope>
    <source>
        <strain evidence="4">Isolate 1302-5</strain>
    </source>
</reference>
<feature type="compositionally biased region" description="Acidic residues" evidence="2">
    <location>
        <begin position="188"/>
        <end position="199"/>
    </location>
</feature>
<feature type="compositionally biased region" description="Basic and acidic residues" evidence="2">
    <location>
        <begin position="259"/>
        <end position="289"/>
    </location>
</feature>
<feature type="compositionally biased region" description="Acidic residues" evidence="2">
    <location>
        <begin position="449"/>
        <end position="460"/>
    </location>
</feature>
<evidence type="ECO:0000256" key="2">
    <source>
        <dbReference type="SAM" id="MobiDB-lite"/>
    </source>
</evidence>
<sequence length="897" mass="103276">MTSTGDDDENSYGIDIDAYRMNTAAAAAEEAGETARDVVTDFLLPNEPHRNQNSLSPRNTSTVLHAGMTQGGDGCTGQYDGPKRRRHQRLPLNSRREQASSYDTIRKKAVRVEWFGSIALGTFPVDEADDKYARAKALIDSWRSTMDPKPTREWVMRELERLQVRVVTGGHVGRGPRKRVSAGRQNDEENEGVSEDEDGGMAGDVVDVGPRKTVSAGGQDEGENGGVSEDEGGSLADDDVEAEASGLNLQDVMGPTDGPLDKDKLEEDEGSIDRLADGSESKDDGRDQGEDQVTETAPKPEVPPLVVPKKLFSDPSDSLAELYELLDTSLEEQADAAAELTEARRNLEDAKKWLSEAEEQIQRCAENVQTRTEKMWEGELNENCTWNFMYARLRNFREEHGHTYIGRSKKIKAESNSQQRKRRKMDRNEEEKEDDENVEGEAVNAEREGDSEEESDDSDSGEGKIGADERELGNWLTKQRDRYKYGKMKTQASHRVRALEELGVVWDLTEAKWVMMYRKLKDFYEKHGHTNVPCKQEMGEIDSSKGNRDRNEIELGKWLRKQRNRYRTGKLSADRVYDLEQLGIVWDLREAKWSLMYSRLEQFHKKHGHINISCKQETDDVISGEGNRINDERELALWLRKQRDTYRNGSMKSRSPHHVHALELLGIEWNQREEKWIQTYNKLVDFKRVHGHVDVSSKHSQPLHDWVNTQRAQARANLDRARKGEQRKSSAALTMNELAERVRLLEEIGFNWTPRDKSWDDHFAALCAYREMHGHCDVPEKYSPDPKLGHWVRNQRKFYRRQEYISEERIHMLESIGFRWHNFRKTWDERFEELLAFKAQFGHLTVSRCGEYKALALWMRTQKGYFTKYQRGERAPITEDQIEKLIYVGLFVGKPMG</sequence>